<proteinExistence type="predicted"/>
<dbReference type="EMBL" id="JBBPCC010000014">
    <property type="protein sequence ID" value="MEK8130351.1"/>
    <property type="molecule type" value="Genomic_DNA"/>
</dbReference>
<dbReference type="NCBIfam" id="NF007807">
    <property type="entry name" value="PRK10514.1"/>
    <property type="match status" value="1"/>
</dbReference>
<dbReference type="Gene3D" id="3.40.630.30">
    <property type="match status" value="1"/>
</dbReference>
<dbReference type="Pfam" id="PF13673">
    <property type="entry name" value="Acetyltransf_10"/>
    <property type="match status" value="1"/>
</dbReference>
<keyword evidence="2" id="KW-0012">Acyltransferase</keyword>
<dbReference type="InterPro" id="IPR016181">
    <property type="entry name" value="Acyl_CoA_acyltransferase"/>
</dbReference>
<evidence type="ECO:0000256" key="1">
    <source>
        <dbReference type="ARBA" id="ARBA00022679"/>
    </source>
</evidence>
<protein>
    <submittedName>
        <fullName evidence="4">Acetyltransferase</fullName>
    </submittedName>
</protein>
<evidence type="ECO:0000259" key="3">
    <source>
        <dbReference type="PROSITE" id="PS51186"/>
    </source>
</evidence>
<dbReference type="SUPFAM" id="SSF55729">
    <property type="entry name" value="Acyl-CoA N-acyltransferases (Nat)"/>
    <property type="match status" value="1"/>
</dbReference>
<dbReference type="RefSeq" id="WP_341417483.1">
    <property type="nucleotide sequence ID" value="NZ_JBBPCC010000014.1"/>
</dbReference>
<sequence length="145" mass="16243">MTIVSYRKEDHEQLVDIWLRAVRATHTFLTEEDIEFFHTMVRDEALTAVELWTALDEAGVPVGFIGLDGTKVEMLFVDPDRHGQGTGRRLMEHAVQLKGPAITVDVNEQNEGAHAFYLRLGFVQTGRSELDGSGKPFPLLHLALS</sequence>
<dbReference type="CDD" id="cd04301">
    <property type="entry name" value="NAT_SF"/>
    <property type="match status" value="1"/>
</dbReference>
<evidence type="ECO:0000256" key="2">
    <source>
        <dbReference type="ARBA" id="ARBA00023315"/>
    </source>
</evidence>
<dbReference type="PANTHER" id="PTHR43800:SF1">
    <property type="entry name" value="PEPTIDYL-LYSINE N-ACETYLTRANSFERASE YJAB"/>
    <property type="match status" value="1"/>
</dbReference>
<evidence type="ECO:0000313" key="4">
    <source>
        <dbReference type="EMBL" id="MEK8130351.1"/>
    </source>
</evidence>
<organism evidence="4 5">
    <name type="scientific">Paenibacillus filicis</name>
    <dbReference type="NCBI Taxonomy" id="669464"/>
    <lineage>
        <taxon>Bacteria</taxon>
        <taxon>Bacillati</taxon>
        <taxon>Bacillota</taxon>
        <taxon>Bacilli</taxon>
        <taxon>Bacillales</taxon>
        <taxon>Paenibacillaceae</taxon>
        <taxon>Paenibacillus</taxon>
    </lineage>
</organism>
<dbReference type="PROSITE" id="PS51186">
    <property type="entry name" value="GNAT"/>
    <property type="match status" value="1"/>
</dbReference>
<dbReference type="InterPro" id="IPR000182">
    <property type="entry name" value="GNAT_dom"/>
</dbReference>
<reference evidence="4 5" key="1">
    <citation type="submission" date="2024-04" db="EMBL/GenBank/DDBJ databases">
        <title>draft genome sequnece of Paenibacillus filicis.</title>
        <authorList>
            <person name="Kim D.-U."/>
        </authorList>
    </citation>
    <scope>NUCLEOTIDE SEQUENCE [LARGE SCALE GENOMIC DNA]</scope>
    <source>
        <strain evidence="4 5">KACC14197</strain>
    </source>
</reference>
<comment type="caution">
    <text evidence="4">The sequence shown here is derived from an EMBL/GenBank/DDBJ whole genome shotgun (WGS) entry which is preliminary data.</text>
</comment>
<gene>
    <name evidence="4" type="ORF">WMW72_20810</name>
</gene>
<name>A0ABU9DQ28_9BACL</name>
<keyword evidence="1" id="KW-0808">Transferase</keyword>
<accession>A0ABU9DQ28</accession>
<dbReference type="Proteomes" id="UP001469365">
    <property type="component" value="Unassembled WGS sequence"/>
</dbReference>
<keyword evidence="5" id="KW-1185">Reference proteome</keyword>
<evidence type="ECO:0000313" key="5">
    <source>
        <dbReference type="Proteomes" id="UP001469365"/>
    </source>
</evidence>
<feature type="domain" description="N-acetyltransferase" evidence="3">
    <location>
        <begin position="1"/>
        <end position="144"/>
    </location>
</feature>
<dbReference type="PANTHER" id="PTHR43800">
    <property type="entry name" value="PEPTIDYL-LYSINE N-ACETYLTRANSFERASE YJAB"/>
    <property type="match status" value="1"/>
</dbReference>